<dbReference type="RefSeq" id="WP_212697039.1">
    <property type="nucleotide sequence ID" value="NZ_CP058649.1"/>
</dbReference>
<evidence type="ECO:0000313" key="2">
    <source>
        <dbReference type="Proteomes" id="UP000683246"/>
    </source>
</evidence>
<dbReference type="KEGG" id="vpy:HZI73_04345"/>
<dbReference type="EMBL" id="CP058649">
    <property type="protein sequence ID" value="QUI21568.1"/>
    <property type="molecule type" value="Genomic_DNA"/>
</dbReference>
<accession>A0A8J8SFT6</accession>
<dbReference type="InterPro" id="IPR027417">
    <property type="entry name" value="P-loop_NTPase"/>
</dbReference>
<organism evidence="1 2">
    <name type="scientific">Vallitalea pronyensis</name>
    <dbReference type="NCBI Taxonomy" id="1348613"/>
    <lineage>
        <taxon>Bacteria</taxon>
        <taxon>Bacillati</taxon>
        <taxon>Bacillota</taxon>
        <taxon>Clostridia</taxon>
        <taxon>Lachnospirales</taxon>
        <taxon>Vallitaleaceae</taxon>
        <taxon>Vallitalea</taxon>
    </lineage>
</organism>
<dbReference type="Proteomes" id="UP000683246">
    <property type="component" value="Chromosome"/>
</dbReference>
<gene>
    <name evidence="1" type="ORF">HZI73_04345</name>
</gene>
<proteinExistence type="predicted"/>
<protein>
    <submittedName>
        <fullName evidence="1">Uncharacterized protein</fullName>
    </submittedName>
</protein>
<name>A0A8J8SFT6_9FIRM</name>
<keyword evidence="2" id="KW-1185">Reference proteome</keyword>
<evidence type="ECO:0000313" key="1">
    <source>
        <dbReference type="EMBL" id="QUI21568.1"/>
    </source>
</evidence>
<reference evidence="1" key="1">
    <citation type="submission" date="2020-07" db="EMBL/GenBank/DDBJ databases">
        <title>Vallitalea pronyensis genome.</title>
        <authorList>
            <person name="Postec A."/>
        </authorList>
    </citation>
    <scope>NUCLEOTIDE SEQUENCE</scope>
    <source>
        <strain evidence="1">FatNI3</strain>
    </source>
</reference>
<dbReference type="Gene3D" id="3.40.50.300">
    <property type="entry name" value="P-loop containing nucleotide triphosphate hydrolases"/>
    <property type="match status" value="1"/>
</dbReference>
<sequence>MIGYDYQLYSIQGLIIPLYAPLDSHFVIVGGSGSGKSTAILYWLYKIKKYGFLLYIVDFKASREFTGITMNFAEFEESYVMIKKYYEEFLATPEGEREE</sequence>
<dbReference type="AlphaFoldDB" id="A0A8J8SFT6"/>
<dbReference type="SUPFAM" id="SSF52540">
    <property type="entry name" value="P-loop containing nucleoside triphosphate hydrolases"/>
    <property type="match status" value="1"/>
</dbReference>